<dbReference type="EMBL" id="VBOS01000565">
    <property type="protein sequence ID" value="TMQ46880.1"/>
    <property type="molecule type" value="Genomic_DNA"/>
</dbReference>
<sequence>MTPIAPHITAFLRERLTEEHTRASYAYAFQLLFAFASRHLGVAPSDLQIEHLDAPLVLAFLDHLQHQRGNGARTRNARLAAVRAFMRFLEHRLPAALDQIRRVLAIPVHRTDTRLVRHLSAADTRAVLDAPDPASRLGIRDRAMLYLGLTGGLRVSELVGLHLDDVRFDGRYVEIRVRGKGRKERALLLWKEVGAALRAWLAIRGPAAVPELFLNARGRDMTRAGFAYVLRKHTGTARAQCPALRDKRISPHTLRHTCALSILQATGDIRKVSLWLGHAQQSTTEIYLQA</sequence>
<dbReference type="PANTHER" id="PTHR30349">
    <property type="entry name" value="PHAGE INTEGRASE-RELATED"/>
    <property type="match status" value="1"/>
</dbReference>
<dbReference type="InterPro" id="IPR044068">
    <property type="entry name" value="CB"/>
</dbReference>
<name>A0A538S683_UNCEI</name>
<protein>
    <submittedName>
        <fullName evidence="7">Integrase</fullName>
    </submittedName>
</protein>
<keyword evidence="2 4" id="KW-0238">DNA-binding</keyword>
<dbReference type="PANTHER" id="PTHR30349:SF81">
    <property type="entry name" value="TYROSINE RECOMBINASE XERC"/>
    <property type="match status" value="1"/>
</dbReference>
<organism evidence="7">
    <name type="scientific">Eiseniibacteriota bacterium</name>
    <dbReference type="NCBI Taxonomy" id="2212470"/>
    <lineage>
        <taxon>Bacteria</taxon>
        <taxon>Candidatus Eiseniibacteriota</taxon>
    </lineage>
</organism>
<dbReference type="InterPro" id="IPR010998">
    <property type="entry name" value="Integrase_recombinase_N"/>
</dbReference>
<evidence type="ECO:0000313" key="7">
    <source>
        <dbReference type="EMBL" id="TMQ46880.1"/>
    </source>
</evidence>
<dbReference type="GO" id="GO:0003677">
    <property type="term" value="F:DNA binding"/>
    <property type="evidence" value="ECO:0007669"/>
    <property type="project" value="UniProtKB-UniRule"/>
</dbReference>
<dbReference type="PROSITE" id="PS51898">
    <property type="entry name" value="TYR_RECOMBINASE"/>
    <property type="match status" value="1"/>
</dbReference>
<evidence type="ECO:0000256" key="3">
    <source>
        <dbReference type="ARBA" id="ARBA00023172"/>
    </source>
</evidence>
<dbReference type="InterPro" id="IPR011010">
    <property type="entry name" value="DNA_brk_join_enz"/>
</dbReference>
<dbReference type="GO" id="GO:0015074">
    <property type="term" value="P:DNA integration"/>
    <property type="evidence" value="ECO:0007669"/>
    <property type="project" value="UniProtKB-KW"/>
</dbReference>
<evidence type="ECO:0000256" key="1">
    <source>
        <dbReference type="ARBA" id="ARBA00022908"/>
    </source>
</evidence>
<dbReference type="SUPFAM" id="SSF56349">
    <property type="entry name" value="DNA breaking-rejoining enzymes"/>
    <property type="match status" value="1"/>
</dbReference>
<dbReference type="Gene3D" id="1.10.150.130">
    <property type="match status" value="1"/>
</dbReference>
<dbReference type="InterPro" id="IPR050090">
    <property type="entry name" value="Tyrosine_recombinase_XerCD"/>
</dbReference>
<feature type="non-terminal residue" evidence="7">
    <location>
        <position position="290"/>
    </location>
</feature>
<keyword evidence="3" id="KW-0233">DNA recombination</keyword>
<gene>
    <name evidence="7" type="ORF">E6K72_14565</name>
</gene>
<dbReference type="Proteomes" id="UP000317716">
    <property type="component" value="Unassembled WGS sequence"/>
</dbReference>
<dbReference type="Gene3D" id="1.10.443.10">
    <property type="entry name" value="Intergrase catalytic core"/>
    <property type="match status" value="1"/>
</dbReference>
<dbReference type="SUPFAM" id="SSF47823">
    <property type="entry name" value="lambda integrase-like, N-terminal domain"/>
    <property type="match status" value="1"/>
</dbReference>
<keyword evidence="1" id="KW-0229">DNA integration</keyword>
<feature type="domain" description="Core-binding (CB)" evidence="6">
    <location>
        <begin position="2"/>
        <end position="90"/>
    </location>
</feature>
<reference evidence="7" key="1">
    <citation type="journal article" date="2019" name="Nat. Microbiol.">
        <title>Mediterranean grassland soil C-N compound turnover is dependent on rainfall and depth, and is mediated by genomically divergent microorganisms.</title>
        <authorList>
            <person name="Diamond S."/>
            <person name="Andeer P.F."/>
            <person name="Li Z."/>
            <person name="Crits-Christoph A."/>
            <person name="Burstein D."/>
            <person name="Anantharaman K."/>
            <person name="Lane K.R."/>
            <person name="Thomas B.C."/>
            <person name="Pan C."/>
            <person name="Northen T.R."/>
            <person name="Banfield J.F."/>
        </authorList>
    </citation>
    <scope>NUCLEOTIDE SEQUENCE [LARGE SCALE GENOMIC DNA]</scope>
    <source>
        <strain evidence="7">WS_2</strain>
    </source>
</reference>
<dbReference type="GO" id="GO:0006310">
    <property type="term" value="P:DNA recombination"/>
    <property type="evidence" value="ECO:0007669"/>
    <property type="project" value="UniProtKB-KW"/>
</dbReference>
<dbReference type="Pfam" id="PF02899">
    <property type="entry name" value="Phage_int_SAM_1"/>
    <property type="match status" value="1"/>
</dbReference>
<dbReference type="InterPro" id="IPR013762">
    <property type="entry name" value="Integrase-like_cat_sf"/>
</dbReference>
<evidence type="ECO:0000256" key="2">
    <source>
        <dbReference type="ARBA" id="ARBA00023125"/>
    </source>
</evidence>
<dbReference type="InterPro" id="IPR004107">
    <property type="entry name" value="Integrase_SAM-like_N"/>
</dbReference>
<evidence type="ECO:0000259" key="5">
    <source>
        <dbReference type="PROSITE" id="PS51898"/>
    </source>
</evidence>
<evidence type="ECO:0000256" key="4">
    <source>
        <dbReference type="PROSITE-ProRule" id="PRU01248"/>
    </source>
</evidence>
<accession>A0A538S683</accession>
<dbReference type="AlphaFoldDB" id="A0A538S683"/>
<dbReference type="PROSITE" id="PS51900">
    <property type="entry name" value="CB"/>
    <property type="match status" value="1"/>
</dbReference>
<proteinExistence type="predicted"/>
<feature type="domain" description="Tyr recombinase" evidence="5">
    <location>
        <begin position="114"/>
        <end position="290"/>
    </location>
</feature>
<dbReference type="InterPro" id="IPR002104">
    <property type="entry name" value="Integrase_catalytic"/>
</dbReference>
<comment type="caution">
    <text evidence="7">The sequence shown here is derived from an EMBL/GenBank/DDBJ whole genome shotgun (WGS) entry which is preliminary data.</text>
</comment>
<evidence type="ECO:0000259" key="6">
    <source>
        <dbReference type="PROSITE" id="PS51900"/>
    </source>
</evidence>
<dbReference type="Pfam" id="PF00589">
    <property type="entry name" value="Phage_integrase"/>
    <property type="match status" value="1"/>
</dbReference>